<evidence type="ECO:0000256" key="2">
    <source>
        <dbReference type="ARBA" id="ARBA00022448"/>
    </source>
</evidence>
<evidence type="ECO:0000256" key="8">
    <source>
        <dbReference type="ARBA" id="ARBA00046280"/>
    </source>
</evidence>
<dbReference type="EMBL" id="LGAV01000003">
    <property type="protein sequence ID" value="KOS14845.1"/>
    <property type="molecule type" value="Genomic_DNA"/>
</dbReference>
<organism evidence="10 11">
    <name type="scientific">Malassezia pachydermatis</name>
    <dbReference type="NCBI Taxonomy" id="77020"/>
    <lineage>
        <taxon>Eukaryota</taxon>
        <taxon>Fungi</taxon>
        <taxon>Dikarya</taxon>
        <taxon>Basidiomycota</taxon>
        <taxon>Ustilaginomycotina</taxon>
        <taxon>Malasseziomycetes</taxon>
        <taxon>Malasseziales</taxon>
        <taxon>Malasseziaceae</taxon>
        <taxon>Malassezia</taxon>
    </lineage>
</organism>
<sequence>MNLFSGTIGQQNTAADLEEQNDARLNSLSERIKMLKDISTNIGTEVRESTLEMNSLNELFASTGALLGTTFTKMNAMARRQRGWFCNMMLFILLVIWIFAFLWWWRK</sequence>
<dbReference type="CDD" id="cd15853">
    <property type="entry name" value="SNARE_Bet1"/>
    <property type="match status" value="1"/>
</dbReference>
<evidence type="ECO:0000256" key="6">
    <source>
        <dbReference type="ARBA" id="ARBA00023034"/>
    </source>
</evidence>
<proteinExistence type="predicted"/>
<evidence type="ECO:0000256" key="5">
    <source>
        <dbReference type="ARBA" id="ARBA00022989"/>
    </source>
</evidence>
<comment type="subcellular location">
    <subcellularLocation>
        <location evidence="8">Endomembrane system</location>
        <topology evidence="8">Single-pass type IV membrane protein</topology>
    </subcellularLocation>
    <subcellularLocation>
        <location evidence="1">Golgi apparatus membrane</location>
    </subcellularLocation>
</comment>
<dbReference type="GO" id="GO:0015031">
    <property type="term" value="P:protein transport"/>
    <property type="evidence" value="ECO:0007669"/>
    <property type="project" value="UniProtKB-KW"/>
</dbReference>
<dbReference type="Gene3D" id="1.20.5.110">
    <property type="match status" value="1"/>
</dbReference>
<evidence type="ECO:0000313" key="11">
    <source>
        <dbReference type="Proteomes" id="UP000037751"/>
    </source>
</evidence>
<dbReference type="AlphaFoldDB" id="A0A0N0RSD4"/>
<evidence type="ECO:0008006" key="12">
    <source>
        <dbReference type="Google" id="ProtNLM"/>
    </source>
</evidence>
<dbReference type="STRING" id="77020.A0A0N0RSD4"/>
<dbReference type="OrthoDB" id="261831at2759"/>
<dbReference type="InterPro" id="IPR039899">
    <property type="entry name" value="BET1_SNARE"/>
</dbReference>
<dbReference type="PANTHER" id="PTHR12791">
    <property type="entry name" value="GOLGI SNARE BET1-RELATED"/>
    <property type="match status" value="1"/>
</dbReference>
<dbReference type="GO" id="GO:0000139">
    <property type="term" value="C:Golgi membrane"/>
    <property type="evidence" value="ECO:0007669"/>
    <property type="project" value="UniProtKB-SubCell"/>
</dbReference>
<evidence type="ECO:0000256" key="3">
    <source>
        <dbReference type="ARBA" id="ARBA00022692"/>
    </source>
</evidence>
<dbReference type="RefSeq" id="XP_017992477.1">
    <property type="nucleotide sequence ID" value="XM_018135277.1"/>
</dbReference>
<dbReference type="Proteomes" id="UP000037751">
    <property type="component" value="Unassembled WGS sequence"/>
</dbReference>
<keyword evidence="11" id="KW-1185">Reference proteome</keyword>
<keyword evidence="3 9" id="KW-0812">Transmembrane</keyword>
<accession>A0A0N0RSD4</accession>
<evidence type="ECO:0000256" key="1">
    <source>
        <dbReference type="ARBA" id="ARBA00004394"/>
    </source>
</evidence>
<protein>
    <recommendedName>
        <fullName evidence="12">t-SNARE coiled-coil homology domain-containing protein</fullName>
    </recommendedName>
</protein>
<name>A0A0N0RSD4_9BASI</name>
<evidence type="ECO:0000256" key="4">
    <source>
        <dbReference type="ARBA" id="ARBA00022927"/>
    </source>
</evidence>
<reference evidence="10 11" key="1">
    <citation type="submission" date="2015-07" db="EMBL/GenBank/DDBJ databases">
        <title>Draft Genome Sequence of Malassezia furfur CBS1878 and Malassezia pachydermatis CBS1879.</title>
        <authorList>
            <person name="Triana S."/>
            <person name="Ohm R."/>
            <person name="Gonzalez A."/>
            <person name="DeCock H."/>
            <person name="Restrepo S."/>
            <person name="Celis A."/>
        </authorList>
    </citation>
    <scope>NUCLEOTIDE SEQUENCE [LARGE SCALE GENOMIC DNA]</scope>
    <source>
        <strain evidence="10 11">CBS 1879</strain>
    </source>
</reference>
<keyword evidence="5 9" id="KW-1133">Transmembrane helix</keyword>
<keyword evidence="6" id="KW-0333">Golgi apparatus</keyword>
<keyword evidence="7 9" id="KW-0472">Membrane</keyword>
<dbReference type="GeneID" id="28727152"/>
<evidence type="ECO:0000256" key="7">
    <source>
        <dbReference type="ARBA" id="ARBA00023136"/>
    </source>
</evidence>
<dbReference type="VEuPathDB" id="FungiDB:Malapachy_0763"/>
<keyword evidence="4" id="KW-0653">Protein transport</keyword>
<evidence type="ECO:0000313" key="10">
    <source>
        <dbReference type="EMBL" id="KOS14845.1"/>
    </source>
</evidence>
<comment type="caution">
    <text evidence="10">The sequence shown here is derived from an EMBL/GenBank/DDBJ whole genome shotgun (WGS) entry which is preliminary data.</text>
</comment>
<keyword evidence="2" id="KW-0813">Transport</keyword>
<feature type="transmembrane region" description="Helical" evidence="9">
    <location>
        <begin position="84"/>
        <end position="105"/>
    </location>
</feature>
<dbReference type="SUPFAM" id="SSF58038">
    <property type="entry name" value="SNARE fusion complex"/>
    <property type="match status" value="1"/>
</dbReference>
<gene>
    <name evidence="10" type="ORF">Malapachy_0763</name>
</gene>
<evidence type="ECO:0000256" key="9">
    <source>
        <dbReference type="SAM" id="Phobius"/>
    </source>
</evidence>